<comment type="caution">
    <text evidence="2">The sequence shown here is derived from an EMBL/GenBank/DDBJ whole genome shotgun (WGS) entry which is preliminary data.</text>
</comment>
<dbReference type="RefSeq" id="WP_068014261.1">
    <property type="nucleotide sequence ID" value="NZ_QQAZ01000007.1"/>
</dbReference>
<name>A0A370H076_9NOCA</name>
<organism evidence="2 3">
    <name type="scientific">Nocardia mexicana</name>
    <dbReference type="NCBI Taxonomy" id="279262"/>
    <lineage>
        <taxon>Bacteria</taxon>
        <taxon>Bacillati</taxon>
        <taxon>Actinomycetota</taxon>
        <taxon>Actinomycetes</taxon>
        <taxon>Mycobacteriales</taxon>
        <taxon>Nocardiaceae</taxon>
        <taxon>Nocardia</taxon>
    </lineage>
</organism>
<accession>A0A370H076</accession>
<protein>
    <submittedName>
        <fullName evidence="2">Uncharacterized protein</fullName>
    </submittedName>
</protein>
<dbReference type="OrthoDB" id="4559029at2"/>
<reference evidence="2 3" key="1">
    <citation type="submission" date="2018-07" db="EMBL/GenBank/DDBJ databases">
        <title>Genomic Encyclopedia of Type Strains, Phase IV (KMG-IV): sequencing the most valuable type-strain genomes for metagenomic binning, comparative biology and taxonomic classification.</title>
        <authorList>
            <person name="Goeker M."/>
        </authorList>
    </citation>
    <scope>NUCLEOTIDE SEQUENCE [LARGE SCALE GENOMIC DNA]</scope>
    <source>
        <strain evidence="2 3">DSM 44952</strain>
    </source>
</reference>
<keyword evidence="3" id="KW-1185">Reference proteome</keyword>
<dbReference type="Proteomes" id="UP000255355">
    <property type="component" value="Unassembled WGS sequence"/>
</dbReference>
<feature type="transmembrane region" description="Helical" evidence="1">
    <location>
        <begin position="107"/>
        <end position="127"/>
    </location>
</feature>
<evidence type="ECO:0000313" key="2">
    <source>
        <dbReference type="EMBL" id="RDI49334.1"/>
    </source>
</evidence>
<proteinExistence type="predicted"/>
<feature type="transmembrane region" description="Helical" evidence="1">
    <location>
        <begin position="68"/>
        <end position="87"/>
    </location>
</feature>
<evidence type="ECO:0000313" key="3">
    <source>
        <dbReference type="Proteomes" id="UP000255355"/>
    </source>
</evidence>
<gene>
    <name evidence="2" type="ORF">DFR68_107462</name>
</gene>
<sequence length="145" mass="15571">MTTVRILLALCGVTALWYSVTLLLPMSNADLKSVAMWFAGGILLHDFVFAPLCAAAGYTGRRLLPRAAWAPVAYGAVCTVTLLVVAVPVLGRENAVAGNPSILDRPYAWGLIVASATVWTVVAVVMLRNRRRGRDLHCAAPSPRR</sequence>
<evidence type="ECO:0000256" key="1">
    <source>
        <dbReference type="SAM" id="Phobius"/>
    </source>
</evidence>
<dbReference type="AlphaFoldDB" id="A0A370H076"/>
<dbReference type="STRING" id="1210089.GCA_001613165_00955"/>
<keyword evidence="1" id="KW-1133">Transmembrane helix</keyword>
<dbReference type="EMBL" id="QQAZ01000007">
    <property type="protein sequence ID" value="RDI49334.1"/>
    <property type="molecule type" value="Genomic_DNA"/>
</dbReference>
<keyword evidence="1" id="KW-0812">Transmembrane</keyword>
<keyword evidence="1" id="KW-0472">Membrane</keyword>
<feature type="transmembrane region" description="Helical" evidence="1">
    <location>
        <begin position="35"/>
        <end position="56"/>
    </location>
</feature>